<dbReference type="AlphaFoldDB" id="X0Q8B1"/>
<dbReference type="EMBL" id="BAWF01000036">
    <property type="protein sequence ID" value="GAF47066.1"/>
    <property type="molecule type" value="Genomic_DNA"/>
</dbReference>
<comment type="caution">
    <text evidence="3">The sequence shown here is derived from an EMBL/GenBank/DDBJ whole genome shotgun (WGS) entry which is preliminary data.</text>
</comment>
<evidence type="ECO:0000259" key="2">
    <source>
        <dbReference type="Pfam" id="PF00534"/>
    </source>
</evidence>
<dbReference type="GO" id="GO:0016757">
    <property type="term" value="F:glycosyltransferase activity"/>
    <property type="evidence" value="ECO:0007669"/>
    <property type="project" value="InterPro"/>
</dbReference>
<sequence length="189" mass="20584">MRLLVASRWNSWKGYATLINAWGSVGLNKSLTVLGGPPPSGESTDVPALVSQLPNAEAVCIVGQVDDIGAYIDQADIVIIPSDAPEPFGLVAIEAFARGRPVIASNGGGLAKIVDHGRTGWLFEMRDHRQLAQIIDELTIPEVTSAGKNARSSYEMDYTEAVFIDRIEKVLTKTNVRRPKRRALRCNSR</sequence>
<feature type="domain" description="Glycosyl transferase family 1" evidence="2">
    <location>
        <begin position="3"/>
        <end position="138"/>
    </location>
</feature>
<evidence type="ECO:0000313" key="4">
    <source>
        <dbReference type="Proteomes" id="UP000019491"/>
    </source>
</evidence>
<evidence type="ECO:0000313" key="3">
    <source>
        <dbReference type="EMBL" id="GAF47066.1"/>
    </source>
</evidence>
<dbReference type="Gene3D" id="3.40.50.2000">
    <property type="entry name" value="Glycogen Phosphorylase B"/>
    <property type="match status" value="2"/>
</dbReference>
<keyword evidence="1" id="KW-0808">Transferase</keyword>
<dbReference type="PANTHER" id="PTHR12526">
    <property type="entry name" value="GLYCOSYLTRANSFERASE"/>
    <property type="match status" value="1"/>
</dbReference>
<dbReference type="InterPro" id="IPR001296">
    <property type="entry name" value="Glyco_trans_1"/>
</dbReference>
<dbReference type="SUPFAM" id="SSF53756">
    <property type="entry name" value="UDP-Glycosyltransferase/glycogen phosphorylase"/>
    <property type="match status" value="1"/>
</dbReference>
<name>X0Q8B1_RHOWR</name>
<evidence type="ECO:0000256" key="1">
    <source>
        <dbReference type="ARBA" id="ARBA00022679"/>
    </source>
</evidence>
<dbReference type="Proteomes" id="UP000019491">
    <property type="component" value="Unassembled WGS sequence"/>
</dbReference>
<keyword evidence="4" id="KW-1185">Reference proteome</keyword>
<accession>X0Q8B1</accession>
<gene>
    <name evidence="3" type="ORF">RW1_036_00940</name>
</gene>
<reference evidence="3 4" key="1">
    <citation type="submission" date="2014-02" db="EMBL/GenBank/DDBJ databases">
        <title>Whole genome shotgun sequence of Rhodococcus wratislaviensis NBRC 100605.</title>
        <authorList>
            <person name="Hosoyama A."/>
            <person name="Tsuchikane K."/>
            <person name="Yoshida I."/>
            <person name="Ohji S."/>
            <person name="Ichikawa N."/>
            <person name="Yamazoe A."/>
            <person name="Fujita N."/>
        </authorList>
    </citation>
    <scope>NUCLEOTIDE SEQUENCE [LARGE SCALE GENOMIC DNA]</scope>
    <source>
        <strain evidence="3 4">NBRC 100605</strain>
    </source>
</reference>
<proteinExistence type="predicted"/>
<organism evidence="3 4">
    <name type="scientific">Rhodococcus wratislaviensis NBRC 100605</name>
    <dbReference type="NCBI Taxonomy" id="1219028"/>
    <lineage>
        <taxon>Bacteria</taxon>
        <taxon>Bacillati</taxon>
        <taxon>Actinomycetota</taxon>
        <taxon>Actinomycetes</taxon>
        <taxon>Mycobacteriales</taxon>
        <taxon>Nocardiaceae</taxon>
        <taxon>Rhodococcus</taxon>
    </lineage>
</organism>
<dbReference type="Pfam" id="PF00534">
    <property type="entry name" value="Glycos_transf_1"/>
    <property type="match status" value="1"/>
</dbReference>
<protein>
    <recommendedName>
        <fullName evidence="2">Glycosyl transferase family 1 domain-containing protein</fullName>
    </recommendedName>
</protein>